<evidence type="ECO:0000313" key="4">
    <source>
        <dbReference type="Proteomes" id="UP001440984"/>
    </source>
</evidence>
<dbReference type="PRINTS" id="PR00040">
    <property type="entry name" value="HTHMERR"/>
</dbReference>
<gene>
    <name evidence="3" type="ORF">ABJI51_03585</name>
</gene>
<keyword evidence="4" id="KW-1185">Reference proteome</keyword>
<dbReference type="SMART" id="SM00422">
    <property type="entry name" value="HTH_MERR"/>
    <property type="match status" value="1"/>
</dbReference>
<dbReference type="RefSeq" id="WP_348947469.1">
    <property type="nucleotide sequence ID" value="NZ_JBDZYD010000001.1"/>
</dbReference>
<dbReference type="Proteomes" id="UP001440984">
    <property type="component" value="Unassembled WGS sequence"/>
</dbReference>
<organism evidence="3 4">
    <name type="scientific">Amycolatopsis melonis</name>
    <dbReference type="NCBI Taxonomy" id="3156488"/>
    <lineage>
        <taxon>Bacteria</taxon>
        <taxon>Bacillati</taxon>
        <taxon>Actinomycetota</taxon>
        <taxon>Actinomycetes</taxon>
        <taxon>Pseudonocardiales</taxon>
        <taxon>Pseudonocardiaceae</taxon>
        <taxon>Amycolatopsis</taxon>
    </lineage>
</organism>
<dbReference type="InterPro" id="IPR009061">
    <property type="entry name" value="DNA-bd_dom_put_sf"/>
</dbReference>
<dbReference type="SUPFAM" id="SSF46955">
    <property type="entry name" value="Putative DNA-binding domain"/>
    <property type="match status" value="1"/>
</dbReference>
<dbReference type="CDD" id="cd01282">
    <property type="entry name" value="HTH_MerR-like_sg3"/>
    <property type="match status" value="1"/>
</dbReference>
<dbReference type="Gene3D" id="1.10.1660.10">
    <property type="match status" value="1"/>
</dbReference>
<feature type="domain" description="HTH merR-type" evidence="2">
    <location>
        <begin position="1"/>
        <end position="68"/>
    </location>
</feature>
<evidence type="ECO:0000313" key="3">
    <source>
        <dbReference type="EMBL" id="MEQ0558143.1"/>
    </source>
</evidence>
<name>A0ABV0L9P5_9PSEU</name>
<dbReference type="PROSITE" id="PS00552">
    <property type="entry name" value="HTH_MERR_1"/>
    <property type="match status" value="1"/>
</dbReference>
<evidence type="ECO:0000256" key="1">
    <source>
        <dbReference type="ARBA" id="ARBA00023125"/>
    </source>
</evidence>
<evidence type="ECO:0000259" key="2">
    <source>
        <dbReference type="PROSITE" id="PS50937"/>
    </source>
</evidence>
<dbReference type="PANTHER" id="PTHR30204:SF93">
    <property type="entry name" value="HTH MERR-TYPE DOMAIN-CONTAINING PROTEIN"/>
    <property type="match status" value="1"/>
</dbReference>
<protein>
    <submittedName>
        <fullName evidence="3">MerR family transcriptional regulator</fullName>
    </submittedName>
</protein>
<dbReference type="InterPro" id="IPR047057">
    <property type="entry name" value="MerR_fam"/>
</dbReference>
<dbReference type="PANTHER" id="PTHR30204">
    <property type="entry name" value="REDOX-CYCLING DRUG-SENSING TRANSCRIPTIONAL ACTIVATOR SOXR"/>
    <property type="match status" value="1"/>
</dbReference>
<keyword evidence="1" id="KW-0238">DNA-binding</keyword>
<sequence>MKIGELARRTGVSPRLLRYYEEQGLLTSERAGRGHRRYAEDAPDVVEHIRALLAAGLSTSAIRELLPCVEAPGPALEHCAAPMLRDHLEGIDGKISTLQNSRAALSDLLAATEPRSGQPG</sequence>
<reference evidence="3 4" key="1">
    <citation type="submission" date="2024-05" db="EMBL/GenBank/DDBJ databases">
        <authorList>
            <person name="Zhao H."/>
            <person name="Xu Y."/>
            <person name="Lin S."/>
            <person name="Spain J.C."/>
            <person name="Zhou N.-Y."/>
        </authorList>
    </citation>
    <scope>NUCLEOTIDE SEQUENCE [LARGE SCALE GENOMIC DNA]</scope>
    <source>
        <strain evidence="3 4">NEAU-NG30</strain>
    </source>
</reference>
<dbReference type="PROSITE" id="PS50937">
    <property type="entry name" value="HTH_MERR_2"/>
    <property type="match status" value="1"/>
</dbReference>
<dbReference type="Pfam" id="PF13411">
    <property type="entry name" value="MerR_1"/>
    <property type="match status" value="1"/>
</dbReference>
<comment type="caution">
    <text evidence="3">The sequence shown here is derived from an EMBL/GenBank/DDBJ whole genome shotgun (WGS) entry which is preliminary data.</text>
</comment>
<proteinExistence type="predicted"/>
<dbReference type="EMBL" id="JBDZYD010000001">
    <property type="protein sequence ID" value="MEQ0558143.1"/>
    <property type="molecule type" value="Genomic_DNA"/>
</dbReference>
<accession>A0ABV0L9P5</accession>
<dbReference type="InterPro" id="IPR000551">
    <property type="entry name" value="MerR-type_HTH_dom"/>
</dbReference>